<keyword evidence="1" id="KW-0812">Transmembrane</keyword>
<feature type="transmembrane region" description="Helical" evidence="1">
    <location>
        <begin position="232"/>
        <end position="253"/>
    </location>
</feature>
<dbReference type="NCBIfam" id="TIGR00792">
    <property type="entry name" value="gph"/>
    <property type="match status" value="1"/>
</dbReference>
<sequence length="453" mass="49519">MLKDTSKISLFEKLIYGSGAFGMNALYTLFSTYVLFFYTDVILLNAALVGAVIAFSKIFDGISDLIAGQIIDSHRSKRGHCIPVVLKWSIPMIFSVILVFLVPDGSLALRIIYIFITYNLFNTVLYTYVGMAFGSLPSYVTNDSVDRSQMLIFNMMFSALTQTIMASAMMPMVEFFGGQGQQSAWIKSILVFGIIGLIPLVLNVIFVKERVENEVPPENLIVGVKCAVVNKYWWMAFVVNLMANFILTFNLSVSVYYLNSVLGNMALMGTFVACSNLPGVFLSAIAPFFLRKFTKRQMVLFGSICMLTAQIAFILLPTSNTVLFVTALMRGIGMGFAMGMAGALIGDTIDYGEWKTGIRVQSVLFSASSVGAKVGQGALTAAFGFVLSAIGYNGALETQAASTVSGIDAFFKFGPLVVAIILLVDIWFLDVETKNPQFIKEIKERKAAQKAGN</sequence>
<reference evidence="2" key="1">
    <citation type="submission" date="2018-10" db="EMBL/GenBank/DDBJ databases">
        <title>Schaedlerella arabinophila gen. nov. sp. nov., isolated from the mouse intestinal tract and comparative analysis with the genome of the closely related altered Schaedler flora strain ASF502.</title>
        <authorList>
            <person name="Miyake S."/>
            <person name="Soh M."/>
            <person name="Seedorf H."/>
        </authorList>
    </citation>
    <scope>NUCLEOTIDE SEQUENCE [LARGE SCALE GENOMIC DNA]</scope>
    <source>
        <strain evidence="2">DSM 106076</strain>
    </source>
</reference>
<keyword evidence="3" id="KW-1185">Reference proteome</keyword>
<dbReference type="GO" id="GO:0005886">
    <property type="term" value="C:plasma membrane"/>
    <property type="evidence" value="ECO:0007669"/>
    <property type="project" value="TreeGrafter"/>
</dbReference>
<protein>
    <submittedName>
        <fullName evidence="2">MFS transporter</fullName>
    </submittedName>
</protein>
<dbReference type="Pfam" id="PF13347">
    <property type="entry name" value="MFS_2"/>
    <property type="match status" value="1"/>
</dbReference>
<dbReference type="Gene3D" id="1.20.1250.20">
    <property type="entry name" value="MFS general substrate transporter like domains"/>
    <property type="match status" value="2"/>
</dbReference>
<feature type="transmembrane region" description="Helical" evidence="1">
    <location>
        <begin position="80"/>
        <end position="101"/>
    </location>
</feature>
<dbReference type="EMBL" id="RHJS01000002">
    <property type="protein sequence ID" value="RRK31011.1"/>
    <property type="molecule type" value="Genomic_DNA"/>
</dbReference>
<feature type="transmembrane region" description="Helical" evidence="1">
    <location>
        <begin position="185"/>
        <end position="206"/>
    </location>
</feature>
<dbReference type="InterPro" id="IPR039672">
    <property type="entry name" value="MFS_2"/>
</dbReference>
<evidence type="ECO:0000256" key="1">
    <source>
        <dbReference type="SAM" id="Phobius"/>
    </source>
</evidence>
<dbReference type="AlphaFoldDB" id="A0A426DE65"/>
<dbReference type="GO" id="GO:0008643">
    <property type="term" value="P:carbohydrate transport"/>
    <property type="evidence" value="ECO:0007669"/>
    <property type="project" value="InterPro"/>
</dbReference>
<feature type="transmembrane region" description="Helical" evidence="1">
    <location>
        <begin position="410"/>
        <end position="429"/>
    </location>
</feature>
<dbReference type="PANTHER" id="PTHR11328">
    <property type="entry name" value="MAJOR FACILITATOR SUPERFAMILY DOMAIN-CONTAINING PROTEIN"/>
    <property type="match status" value="1"/>
</dbReference>
<dbReference type="RefSeq" id="WP_125126764.1">
    <property type="nucleotide sequence ID" value="NZ_RHJS01000002.1"/>
</dbReference>
<comment type="caution">
    <text evidence="2">The sequence shown here is derived from an EMBL/GenBank/DDBJ whole genome shotgun (WGS) entry which is preliminary data.</text>
</comment>
<evidence type="ECO:0000313" key="2">
    <source>
        <dbReference type="EMBL" id="RRK31011.1"/>
    </source>
</evidence>
<proteinExistence type="predicted"/>
<keyword evidence="1" id="KW-1133">Transmembrane helix</keyword>
<dbReference type="Proteomes" id="UP000274920">
    <property type="component" value="Unassembled WGS sequence"/>
</dbReference>
<feature type="transmembrane region" description="Helical" evidence="1">
    <location>
        <begin position="107"/>
        <end position="129"/>
    </location>
</feature>
<feature type="transmembrane region" description="Helical" evidence="1">
    <location>
        <begin position="265"/>
        <end position="286"/>
    </location>
</feature>
<organism evidence="2 3">
    <name type="scientific">Schaedlerella arabinosiphila</name>
    <dbReference type="NCBI Taxonomy" id="2044587"/>
    <lineage>
        <taxon>Bacteria</taxon>
        <taxon>Bacillati</taxon>
        <taxon>Bacillota</taxon>
        <taxon>Clostridia</taxon>
        <taxon>Lachnospirales</taxon>
        <taxon>Lachnospiraceae</taxon>
        <taxon>Schaedlerella</taxon>
    </lineage>
</organism>
<keyword evidence="1" id="KW-0472">Membrane</keyword>
<dbReference type="GO" id="GO:0006814">
    <property type="term" value="P:sodium ion transport"/>
    <property type="evidence" value="ECO:0007669"/>
    <property type="project" value="InterPro"/>
</dbReference>
<dbReference type="PANTHER" id="PTHR11328:SF24">
    <property type="entry name" value="MAJOR FACILITATOR SUPERFAMILY (MFS) PROFILE DOMAIN-CONTAINING PROTEIN"/>
    <property type="match status" value="1"/>
</dbReference>
<gene>
    <name evidence="2" type="ORF">EBB54_06220</name>
</gene>
<dbReference type="InterPro" id="IPR001927">
    <property type="entry name" value="Na/Gal_symport"/>
</dbReference>
<name>A0A426DE65_9FIRM</name>
<dbReference type="SUPFAM" id="SSF103473">
    <property type="entry name" value="MFS general substrate transporter"/>
    <property type="match status" value="1"/>
</dbReference>
<feature type="transmembrane region" description="Helical" evidence="1">
    <location>
        <begin position="14"/>
        <end position="36"/>
    </location>
</feature>
<feature type="transmembrane region" description="Helical" evidence="1">
    <location>
        <begin position="322"/>
        <end position="349"/>
    </location>
</feature>
<feature type="transmembrane region" description="Helical" evidence="1">
    <location>
        <begin position="370"/>
        <end position="390"/>
    </location>
</feature>
<accession>A0A426DE65</accession>
<feature type="transmembrane region" description="Helical" evidence="1">
    <location>
        <begin position="150"/>
        <end position="173"/>
    </location>
</feature>
<dbReference type="GO" id="GO:0015293">
    <property type="term" value="F:symporter activity"/>
    <property type="evidence" value="ECO:0007669"/>
    <property type="project" value="InterPro"/>
</dbReference>
<dbReference type="InterPro" id="IPR036259">
    <property type="entry name" value="MFS_trans_sf"/>
</dbReference>
<evidence type="ECO:0000313" key="3">
    <source>
        <dbReference type="Proteomes" id="UP000274920"/>
    </source>
</evidence>